<dbReference type="OrthoDB" id="48626at2759"/>
<evidence type="ECO:0000313" key="2">
    <source>
        <dbReference type="EMBL" id="OEU09390.1"/>
    </source>
</evidence>
<feature type="compositionally biased region" description="Basic and acidic residues" evidence="1">
    <location>
        <begin position="160"/>
        <end position="171"/>
    </location>
</feature>
<dbReference type="KEGG" id="fcy:FRACYDRAFT_248239"/>
<keyword evidence="3" id="KW-1185">Reference proteome</keyword>
<sequence>MKRRRVEVNRATTVEASYIDIPGVPTGVIPPFLNALKVTTKFFQMKKKEPFSIVDWDILCNNDNNNTLGGRRRRRGRITNIVNNCNISHSNKDEIDGVNADMNVHDTIMNRMESSSAAASAILSSSSTNDELQNKFVQAVQSWIDHVKYLAQRDHRKLDQNQTLEKTKEETTTTTTTSNNNGLLQAEEQTKKEKKPIPYCMFLYLWEMQQKHNRVAVRRSALLLSALLLQKSKDCRFHLDQDTCLADWVSNIVASGDLKMAVVWKNADRAIRELPLLHREALSLLDHLIHNGYGRMYAKLGVAAKNLKRQCTNLNISEESDSTTTPNSMAIWRKLRDIALLHGEKEILKVDKLLNRADKCLEFLVPRIGGIDDQLPDESRRRTHEDQQKENKSDDHNNIIDECDDDSDDDSGIDWEDGDEVESKHEQYSHLSAVEMTISAMEASGTHEELEINFDRRVNEEDEDNTDNNNNIINDNIRNKLEKTIQKLSSRHLIRLSAWLDGLRNSDSLVLMDSASLVALSSKNTELRLKLIKRLSVLKEEVTRVLSSASRLNIQVDKRKDQAHTGAVITQKPSVSGLLPPQGIGNTGGRINFETSRKRKQKSRQYRPRIIQIDRKK</sequence>
<dbReference type="AlphaFoldDB" id="A0A1E7ETN8"/>
<evidence type="ECO:0000256" key="1">
    <source>
        <dbReference type="SAM" id="MobiDB-lite"/>
    </source>
</evidence>
<feature type="compositionally biased region" description="Acidic residues" evidence="1">
    <location>
        <begin position="401"/>
        <end position="420"/>
    </location>
</feature>
<accession>A0A1E7ETN8</accession>
<feature type="region of interest" description="Disordered" evidence="1">
    <location>
        <begin position="160"/>
        <end position="190"/>
    </location>
</feature>
<feature type="region of interest" description="Disordered" evidence="1">
    <location>
        <begin position="372"/>
        <end position="426"/>
    </location>
</feature>
<name>A0A1E7ETN8_9STRA</name>
<organism evidence="2 3">
    <name type="scientific">Fragilariopsis cylindrus CCMP1102</name>
    <dbReference type="NCBI Taxonomy" id="635003"/>
    <lineage>
        <taxon>Eukaryota</taxon>
        <taxon>Sar</taxon>
        <taxon>Stramenopiles</taxon>
        <taxon>Ochrophyta</taxon>
        <taxon>Bacillariophyta</taxon>
        <taxon>Bacillariophyceae</taxon>
        <taxon>Bacillariophycidae</taxon>
        <taxon>Bacillariales</taxon>
        <taxon>Bacillariaceae</taxon>
        <taxon>Fragilariopsis</taxon>
    </lineage>
</organism>
<dbReference type="Proteomes" id="UP000095751">
    <property type="component" value="Unassembled WGS sequence"/>
</dbReference>
<proteinExistence type="predicted"/>
<feature type="compositionally biased region" description="Basic and acidic residues" evidence="1">
    <location>
        <begin position="377"/>
        <end position="399"/>
    </location>
</feature>
<protein>
    <submittedName>
        <fullName evidence="2">Uncharacterized protein</fullName>
    </submittedName>
</protein>
<evidence type="ECO:0000313" key="3">
    <source>
        <dbReference type="Proteomes" id="UP000095751"/>
    </source>
</evidence>
<gene>
    <name evidence="2" type="ORF">FRACYDRAFT_248239</name>
</gene>
<dbReference type="InParanoid" id="A0A1E7ETN8"/>
<dbReference type="EMBL" id="KV784375">
    <property type="protein sequence ID" value="OEU09390.1"/>
    <property type="molecule type" value="Genomic_DNA"/>
</dbReference>
<reference evidence="2 3" key="1">
    <citation type="submission" date="2016-09" db="EMBL/GenBank/DDBJ databases">
        <title>Extensive genetic diversity and differential bi-allelic expression allows diatom success in the polar Southern Ocean.</title>
        <authorList>
            <consortium name="DOE Joint Genome Institute"/>
            <person name="Mock T."/>
            <person name="Otillar R.P."/>
            <person name="Strauss J."/>
            <person name="Dupont C."/>
            <person name="Frickenhaus S."/>
            <person name="Maumus F."/>
            <person name="Mcmullan M."/>
            <person name="Sanges R."/>
            <person name="Schmutz J."/>
            <person name="Toseland A."/>
            <person name="Valas R."/>
            <person name="Veluchamy A."/>
            <person name="Ward B.J."/>
            <person name="Allen A."/>
            <person name="Barry K."/>
            <person name="Falciatore A."/>
            <person name="Ferrante M."/>
            <person name="Fortunato A.E."/>
            <person name="Gloeckner G."/>
            <person name="Gruber A."/>
            <person name="Hipkin R."/>
            <person name="Janech M."/>
            <person name="Kroth P."/>
            <person name="Leese F."/>
            <person name="Lindquist E."/>
            <person name="Lyon B.R."/>
            <person name="Martin J."/>
            <person name="Mayer C."/>
            <person name="Parker M."/>
            <person name="Quesneville H."/>
            <person name="Raymond J."/>
            <person name="Uhlig C."/>
            <person name="Valentin K.U."/>
            <person name="Worden A.Z."/>
            <person name="Armbrust E.V."/>
            <person name="Bowler C."/>
            <person name="Green B."/>
            <person name="Moulton V."/>
            <person name="Van Oosterhout C."/>
            <person name="Grigoriev I."/>
        </authorList>
    </citation>
    <scope>NUCLEOTIDE SEQUENCE [LARGE SCALE GENOMIC DNA]</scope>
    <source>
        <strain evidence="2 3">CCMP1102</strain>
    </source>
</reference>